<keyword evidence="1" id="KW-0175">Coiled coil</keyword>
<evidence type="ECO:0000313" key="2">
    <source>
        <dbReference type="EMBL" id="DAF62271.1"/>
    </source>
</evidence>
<evidence type="ECO:0000256" key="1">
    <source>
        <dbReference type="SAM" id="Coils"/>
    </source>
</evidence>
<protein>
    <submittedName>
        <fullName evidence="2">Uncharacterized protein</fullName>
    </submittedName>
</protein>
<reference evidence="2" key="1">
    <citation type="journal article" date="2021" name="Proc. Natl. Acad. Sci. U.S.A.">
        <title>A Catalog of Tens of Thousands of Viruses from Human Metagenomes Reveals Hidden Associations with Chronic Diseases.</title>
        <authorList>
            <person name="Tisza M.J."/>
            <person name="Buck C.B."/>
        </authorList>
    </citation>
    <scope>NUCLEOTIDE SEQUENCE</scope>
    <source>
        <strain evidence="2">CtIty1</strain>
    </source>
</reference>
<dbReference type="EMBL" id="BK032823">
    <property type="protein sequence ID" value="DAF62271.1"/>
    <property type="molecule type" value="Genomic_DNA"/>
</dbReference>
<feature type="coiled-coil region" evidence="1">
    <location>
        <begin position="100"/>
        <end position="159"/>
    </location>
</feature>
<proteinExistence type="predicted"/>
<accession>A0A8S5TH08</accession>
<organism evidence="2">
    <name type="scientific">Myoviridae sp. ctIty1</name>
    <dbReference type="NCBI Taxonomy" id="2827673"/>
    <lineage>
        <taxon>Viruses</taxon>
        <taxon>Duplodnaviria</taxon>
        <taxon>Heunggongvirae</taxon>
        <taxon>Uroviricota</taxon>
        <taxon>Caudoviricetes</taxon>
    </lineage>
</organism>
<name>A0A8S5TH08_9CAUD</name>
<sequence length="511" mass="59930">MTLRKAVIIFYNKLKHSFQNCASYFKKRFKMEKRTMEKINLNFGGINLNGILIPETTSAEAIKSLLELRSQVNYFIDLLESMRPEKEKEYTDIIPIPPETKSLSQRVQEFQEEKEKKSKTIKGSFEIKNKKEEKKVDVVEELETRLETTEVEEVECSRKTSRRCFSEGQRQISPYKKKYWYTLNDTPDEKLINVKNILSFNEKVTPEILGKENVLRTKIFEVEGTKYILLSVFCSVMNTAYSNVNTYANENYEDVKLAIALFEDESGRESSRKFIALNSVLHLIKQYNIKIRIEDMVEETQLKFKRILPVNNPIPKNSLKARYFEAKPTLAYIMNNCKYPWYFVNGFNINIKNAWEAYSDYIKDNNYNFEEKKRLFNNFIDVASTSFDNRYSKNFVREDVNLGREALVVFDQDNQNFYCAFASSKDKVSTVVKYVNNMLDEIIEKSYTLRDKMYTHQEVAVLCDRSISWVKKAAEHLGIDIDTYLTKDNVKDLMHLSTRSVVTESYADASK</sequence>